<reference evidence="3" key="2">
    <citation type="submission" date="2018-03" db="EMBL/GenBank/DDBJ databases">
        <title>The Triticum urartu genome reveals the dynamic nature of wheat genome evolution.</title>
        <authorList>
            <person name="Ling H."/>
            <person name="Ma B."/>
            <person name="Shi X."/>
            <person name="Liu H."/>
            <person name="Dong L."/>
            <person name="Sun H."/>
            <person name="Cao Y."/>
            <person name="Gao Q."/>
            <person name="Zheng S."/>
            <person name="Li Y."/>
            <person name="Yu Y."/>
            <person name="Du H."/>
            <person name="Qi M."/>
            <person name="Li Y."/>
            <person name="Yu H."/>
            <person name="Cui Y."/>
            <person name="Wang N."/>
            <person name="Chen C."/>
            <person name="Wu H."/>
            <person name="Zhao Y."/>
            <person name="Zhang J."/>
            <person name="Li Y."/>
            <person name="Zhou W."/>
            <person name="Zhang B."/>
            <person name="Hu W."/>
            <person name="Eijk M."/>
            <person name="Tang J."/>
            <person name="Witsenboer H."/>
            <person name="Zhao S."/>
            <person name="Li Z."/>
            <person name="Zhang A."/>
            <person name="Wang D."/>
            <person name="Liang C."/>
        </authorList>
    </citation>
    <scope>NUCLEOTIDE SEQUENCE [LARGE SCALE GENOMIC DNA]</scope>
    <source>
        <strain evidence="3">cv. G1812</strain>
    </source>
</reference>
<dbReference type="EnsemblPlants" id="TuG1812G0300002943.01.T01">
    <property type="protein sequence ID" value="TuG1812G0300002943.01.T01"/>
    <property type="gene ID" value="TuG1812G0300002943.01"/>
</dbReference>
<dbReference type="Gene3D" id="4.10.60.10">
    <property type="entry name" value="Zinc finger, CCHC-type"/>
    <property type="match status" value="1"/>
</dbReference>
<proteinExistence type="predicted"/>
<reference evidence="3" key="3">
    <citation type="submission" date="2022-06" db="UniProtKB">
        <authorList>
            <consortium name="EnsemblPlants"/>
        </authorList>
    </citation>
    <scope>IDENTIFICATION</scope>
</reference>
<dbReference type="GO" id="GO:0003676">
    <property type="term" value="F:nucleic acid binding"/>
    <property type="evidence" value="ECO:0007669"/>
    <property type="project" value="InterPro"/>
</dbReference>
<dbReference type="InterPro" id="IPR036875">
    <property type="entry name" value="Znf_CCHC_sf"/>
</dbReference>
<evidence type="ECO:0000313" key="3">
    <source>
        <dbReference type="EnsemblPlants" id="TuG1812G0300002943.01.T01"/>
    </source>
</evidence>
<dbReference type="Gramene" id="TuG1812G0300002943.01.T01">
    <property type="protein sequence ID" value="TuG1812G0300002943.01.T01"/>
    <property type="gene ID" value="TuG1812G0300002943.01"/>
</dbReference>
<keyword evidence="4" id="KW-1185">Reference proteome</keyword>
<reference evidence="4" key="1">
    <citation type="journal article" date="2013" name="Nature">
        <title>Draft genome of the wheat A-genome progenitor Triticum urartu.</title>
        <authorList>
            <person name="Ling H.Q."/>
            <person name="Zhao S."/>
            <person name="Liu D."/>
            <person name="Wang J."/>
            <person name="Sun H."/>
            <person name="Zhang C."/>
            <person name="Fan H."/>
            <person name="Li D."/>
            <person name="Dong L."/>
            <person name="Tao Y."/>
            <person name="Gao C."/>
            <person name="Wu H."/>
            <person name="Li Y."/>
            <person name="Cui Y."/>
            <person name="Guo X."/>
            <person name="Zheng S."/>
            <person name="Wang B."/>
            <person name="Yu K."/>
            <person name="Liang Q."/>
            <person name="Yang W."/>
            <person name="Lou X."/>
            <person name="Chen J."/>
            <person name="Feng M."/>
            <person name="Jian J."/>
            <person name="Zhang X."/>
            <person name="Luo G."/>
            <person name="Jiang Y."/>
            <person name="Liu J."/>
            <person name="Wang Z."/>
            <person name="Sha Y."/>
            <person name="Zhang B."/>
            <person name="Wu H."/>
            <person name="Tang D."/>
            <person name="Shen Q."/>
            <person name="Xue P."/>
            <person name="Zou S."/>
            <person name="Wang X."/>
            <person name="Liu X."/>
            <person name="Wang F."/>
            <person name="Yang Y."/>
            <person name="An X."/>
            <person name="Dong Z."/>
            <person name="Zhang K."/>
            <person name="Zhang X."/>
            <person name="Luo M.C."/>
            <person name="Dvorak J."/>
            <person name="Tong Y."/>
            <person name="Wang J."/>
            <person name="Yang H."/>
            <person name="Li Z."/>
            <person name="Wang D."/>
            <person name="Zhang A."/>
            <person name="Wang J."/>
        </authorList>
    </citation>
    <scope>NUCLEOTIDE SEQUENCE</scope>
    <source>
        <strain evidence="4">cv. G1812</strain>
    </source>
</reference>
<feature type="compositionally biased region" description="Low complexity" evidence="1">
    <location>
        <begin position="29"/>
        <end position="39"/>
    </location>
</feature>
<feature type="region of interest" description="Disordered" evidence="1">
    <location>
        <begin position="228"/>
        <end position="247"/>
    </location>
</feature>
<dbReference type="AlphaFoldDB" id="A0A8R7PUP5"/>
<evidence type="ECO:0000259" key="2">
    <source>
        <dbReference type="SMART" id="SM00343"/>
    </source>
</evidence>
<feature type="domain" description="CCHC-type" evidence="2">
    <location>
        <begin position="263"/>
        <end position="279"/>
    </location>
</feature>
<sequence>MAPLSQPVGAAMSALKRSGDNGPPPHQPPAAAAAPAPSASLTDPRVPRSSRQPAPASRFRAENGGRARVPRESPPLPGSVATRQPSVSGGASGQLLESQALIPEALLVLSDLAAAPTLPSPPQAGRVPAPSVGLVVVLDSRPASWCAVNDDEVQIEELVLQSPLPDGSAGDAHLQLGCSVVKDVEDIEGLTEGCDDEKTPQKLLGPSSESACIGISATTAALEAEAGWEHVERGHRSGRGAPPVPSREGLERSLAFKRWARGRCFHCLERGHQVRACHDPFRCIRCRRPGHRERFCRAHSPVARDRFPVARVSSPVSQAHHQRSRSPFVQPCSSLTRCWAEVVGNSSLHVSVPPRSQSRCRQDSNASAFLVSALESSLLCYARSSFRRLSSSALSFATLLPSFRLLRLCLWCLSSSLVPLMRWMNASLEIFLLVLWMGRRLSVAVWSSPRSWLLFCRLCLSCRSFVGNQLWCSR</sequence>
<evidence type="ECO:0000313" key="4">
    <source>
        <dbReference type="Proteomes" id="UP000015106"/>
    </source>
</evidence>
<feature type="compositionally biased region" description="Basic and acidic residues" evidence="1">
    <location>
        <begin position="59"/>
        <end position="71"/>
    </location>
</feature>
<feature type="domain" description="CCHC-type" evidence="2">
    <location>
        <begin position="282"/>
        <end position="298"/>
    </location>
</feature>
<dbReference type="Proteomes" id="UP000015106">
    <property type="component" value="Chromosome 3"/>
</dbReference>
<name>A0A8R7PUP5_TRIUA</name>
<evidence type="ECO:0000256" key="1">
    <source>
        <dbReference type="SAM" id="MobiDB-lite"/>
    </source>
</evidence>
<protein>
    <recommendedName>
        <fullName evidence="2">CCHC-type domain-containing protein</fullName>
    </recommendedName>
</protein>
<feature type="region of interest" description="Disordered" evidence="1">
    <location>
        <begin position="1"/>
        <end position="92"/>
    </location>
</feature>
<dbReference type="InterPro" id="IPR001878">
    <property type="entry name" value="Znf_CCHC"/>
</dbReference>
<organism evidence="3 4">
    <name type="scientific">Triticum urartu</name>
    <name type="common">Red wild einkorn</name>
    <name type="synonym">Crithodium urartu</name>
    <dbReference type="NCBI Taxonomy" id="4572"/>
    <lineage>
        <taxon>Eukaryota</taxon>
        <taxon>Viridiplantae</taxon>
        <taxon>Streptophyta</taxon>
        <taxon>Embryophyta</taxon>
        <taxon>Tracheophyta</taxon>
        <taxon>Spermatophyta</taxon>
        <taxon>Magnoliopsida</taxon>
        <taxon>Liliopsida</taxon>
        <taxon>Poales</taxon>
        <taxon>Poaceae</taxon>
        <taxon>BOP clade</taxon>
        <taxon>Pooideae</taxon>
        <taxon>Triticodae</taxon>
        <taxon>Triticeae</taxon>
        <taxon>Triticinae</taxon>
        <taxon>Triticum</taxon>
    </lineage>
</organism>
<accession>A0A8R7PUP5</accession>
<dbReference type="GO" id="GO:0008270">
    <property type="term" value="F:zinc ion binding"/>
    <property type="evidence" value="ECO:0007669"/>
    <property type="project" value="InterPro"/>
</dbReference>
<dbReference type="SMART" id="SM00343">
    <property type="entry name" value="ZnF_C2HC"/>
    <property type="match status" value="2"/>
</dbReference>
<dbReference type="SUPFAM" id="SSF57756">
    <property type="entry name" value="Retrovirus zinc finger-like domains"/>
    <property type="match status" value="1"/>
</dbReference>